<keyword evidence="2" id="KW-1185">Reference proteome</keyword>
<dbReference type="Proteomes" id="UP001165653">
    <property type="component" value="Unassembled WGS sequence"/>
</dbReference>
<organism evidence="1 2">
    <name type="scientific">Luteolibacter rhizosphaerae</name>
    <dbReference type="NCBI Taxonomy" id="2989719"/>
    <lineage>
        <taxon>Bacteria</taxon>
        <taxon>Pseudomonadati</taxon>
        <taxon>Verrucomicrobiota</taxon>
        <taxon>Verrucomicrobiia</taxon>
        <taxon>Verrucomicrobiales</taxon>
        <taxon>Verrucomicrobiaceae</taxon>
        <taxon>Luteolibacter</taxon>
    </lineage>
</organism>
<name>A0ABT3G206_9BACT</name>
<proteinExistence type="predicted"/>
<dbReference type="EMBL" id="JAPDDR010000004">
    <property type="protein sequence ID" value="MCW1913867.1"/>
    <property type="molecule type" value="Genomic_DNA"/>
</dbReference>
<dbReference type="RefSeq" id="WP_264513367.1">
    <property type="nucleotide sequence ID" value="NZ_JAPDDR010000004.1"/>
</dbReference>
<sequence>MKASYESIMDAALQLDDADRRRVAAHLWDSIGKPLPHLEETELDDLLDRREAELDQDSSLEMSHDEFMARFLHRRRA</sequence>
<protein>
    <recommendedName>
        <fullName evidence="3">Addiction module protein</fullName>
    </recommendedName>
</protein>
<gene>
    <name evidence="1" type="ORF">OJ996_09795</name>
</gene>
<reference evidence="1" key="1">
    <citation type="submission" date="2022-10" db="EMBL/GenBank/DDBJ databases">
        <title>Luteolibacter sp. GHJ8, whole genome shotgun sequencing project.</title>
        <authorList>
            <person name="Zhao G."/>
            <person name="Shen L."/>
        </authorList>
    </citation>
    <scope>NUCLEOTIDE SEQUENCE</scope>
    <source>
        <strain evidence="1">GHJ8</strain>
    </source>
</reference>
<evidence type="ECO:0000313" key="2">
    <source>
        <dbReference type="Proteomes" id="UP001165653"/>
    </source>
</evidence>
<evidence type="ECO:0000313" key="1">
    <source>
        <dbReference type="EMBL" id="MCW1913867.1"/>
    </source>
</evidence>
<evidence type="ECO:0008006" key="3">
    <source>
        <dbReference type="Google" id="ProtNLM"/>
    </source>
</evidence>
<accession>A0ABT3G206</accession>
<comment type="caution">
    <text evidence="1">The sequence shown here is derived from an EMBL/GenBank/DDBJ whole genome shotgun (WGS) entry which is preliminary data.</text>
</comment>